<proteinExistence type="predicted"/>
<accession>A0ACB8Z242</accession>
<sequence length="427" mass="48683">MNGTPMVKQTEATKSIHLDGEEIKETSVLLTEKLVGETEIMDLIVESVIVSIGQQSFKIRVTETEGNLFQSCQRVTVEEDECGDENEHDDPGEDDGDGDQFDYSDEDISEFDYDYIHRKTLEQSPCQRVTVEEDVCGDENEHDDPGEDDEDDDQLDKSDEVISNFDSDHIHRETLGQSPILETASIKSRCSNMRMPITSPRFLSPEESTFVKLLNQPVEYVSPNHGLMQRSPNTSPKLNHINTPNGLMVENFLEKAQPDYIEEVIKTPTKELSANIILERTHFKNKAEESVDNTLKSTEISGKLMKLLSRNLSITEKLEGEDKDKVNYNKDFARMERYDQIQDIKKNKNQHQIEQRITRSQLRFMEENIKRRTRANSRITRSGNFSTSITVTQRLEEVGTTCGMKKGKTGSKEFNNCSRKGALIGNQ</sequence>
<comment type="caution">
    <text evidence="1">The sequence shown here is derived from an EMBL/GenBank/DDBJ whole genome shotgun (WGS) entry which is preliminary data.</text>
</comment>
<name>A0ACB8Z242_CICIN</name>
<keyword evidence="2" id="KW-1185">Reference proteome</keyword>
<organism evidence="1 2">
    <name type="scientific">Cichorium intybus</name>
    <name type="common">Chicory</name>
    <dbReference type="NCBI Taxonomy" id="13427"/>
    <lineage>
        <taxon>Eukaryota</taxon>
        <taxon>Viridiplantae</taxon>
        <taxon>Streptophyta</taxon>
        <taxon>Embryophyta</taxon>
        <taxon>Tracheophyta</taxon>
        <taxon>Spermatophyta</taxon>
        <taxon>Magnoliopsida</taxon>
        <taxon>eudicotyledons</taxon>
        <taxon>Gunneridae</taxon>
        <taxon>Pentapetalae</taxon>
        <taxon>asterids</taxon>
        <taxon>campanulids</taxon>
        <taxon>Asterales</taxon>
        <taxon>Asteraceae</taxon>
        <taxon>Cichorioideae</taxon>
        <taxon>Cichorieae</taxon>
        <taxon>Cichoriinae</taxon>
        <taxon>Cichorium</taxon>
    </lineage>
</organism>
<dbReference type="EMBL" id="CM042017">
    <property type="protein sequence ID" value="KAI3691531.1"/>
    <property type="molecule type" value="Genomic_DNA"/>
</dbReference>
<reference evidence="1 2" key="2">
    <citation type="journal article" date="2022" name="Mol. Ecol. Resour.">
        <title>The genomes of chicory, endive, great burdock and yacon provide insights into Asteraceae paleo-polyploidization history and plant inulin production.</title>
        <authorList>
            <person name="Fan W."/>
            <person name="Wang S."/>
            <person name="Wang H."/>
            <person name="Wang A."/>
            <person name="Jiang F."/>
            <person name="Liu H."/>
            <person name="Zhao H."/>
            <person name="Xu D."/>
            <person name="Zhang Y."/>
        </authorList>
    </citation>
    <scope>NUCLEOTIDE SEQUENCE [LARGE SCALE GENOMIC DNA]</scope>
    <source>
        <strain evidence="2">cv. Punajuju</strain>
        <tissue evidence="1">Leaves</tissue>
    </source>
</reference>
<dbReference type="Proteomes" id="UP001055811">
    <property type="component" value="Linkage Group LG09"/>
</dbReference>
<gene>
    <name evidence="1" type="ORF">L2E82_49895</name>
</gene>
<evidence type="ECO:0000313" key="2">
    <source>
        <dbReference type="Proteomes" id="UP001055811"/>
    </source>
</evidence>
<evidence type="ECO:0000313" key="1">
    <source>
        <dbReference type="EMBL" id="KAI3691531.1"/>
    </source>
</evidence>
<reference evidence="2" key="1">
    <citation type="journal article" date="2022" name="Mol. Ecol. Resour.">
        <title>The genomes of chicory, endive, great burdock and yacon provide insights into Asteraceae palaeo-polyploidization history and plant inulin production.</title>
        <authorList>
            <person name="Fan W."/>
            <person name="Wang S."/>
            <person name="Wang H."/>
            <person name="Wang A."/>
            <person name="Jiang F."/>
            <person name="Liu H."/>
            <person name="Zhao H."/>
            <person name="Xu D."/>
            <person name="Zhang Y."/>
        </authorList>
    </citation>
    <scope>NUCLEOTIDE SEQUENCE [LARGE SCALE GENOMIC DNA]</scope>
    <source>
        <strain evidence="2">cv. Punajuju</strain>
    </source>
</reference>
<protein>
    <submittedName>
        <fullName evidence="1">Uncharacterized protein</fullName>
    </submittedName>
</protein>